<evidence type="ECO:0000256" key="1">
    <source>
        <dbReference type="ARBA" id="ARBA00004123"/>
    </source>
</evidence>
<feature type="domain" description="BHLH" evidence="8">
    <location>
        <begin position="1"/>
        <end position="52"/>
    </location>
</feature>
<keyword evidence="4" id="KW-0238">DNA-binding</keyword>
<dbReference type="InterPro" id="IPR000014">
    <property type="entry name" value="PAS"/>
</dbReference>
<accession>A0A914C4E6</accession>
<comment type="subcellular location">
    <subcellularLocation>
        <location evidence="1">Nucleus</location>
    </subcellularLocation>
</comment>
<dbReference type="GO" id="GO:0046983">
    <property type="term" value="F:protein dimerization activity"/>
    <property type="evidence" value="ECO:0007669"/>
    <property type="project" value="InterPro"/>
</dbReference>
<dbReference type="GO" id="GO:0000977">
    <property type="term" value="F:RNA polymerase II transcription regulatory region sequence-specific DNA binding"/>
    <property type="evidence" value="ECO:0007669"/>
    <property type="project" value="TreeGrafter"/>
</dbReference>
<dbReference type="SMART" id="SM00091">
    <property type="entry name" value="PAS"/>
    <property type="match status" value="1"/>
</dbReference>
<dbReference type="Proteomes" id="UP000887540">
    <property type="component" value="Unplaced"/>
</dbReference>
<dbReference type="Gene3D" id="3.30.450.20">
    <property type="entry name" value="PAS domain"/>
    <property type="match status" value="2"/>
</dbReference>
<evidence type="ECO:0000256" key="5">
    <source>
        <dbReference type="ARBA" id="ARBA00023163"/>
    </source>
</evidence>
<protein>
    <submittedName>
        <fullName evidence="10">PAS domain-containing protein</fullName>
    </submittedName>
</protein>
<dbReference type="Pfam" id="PF00989">
    <property type="entry name" value="PAS"/>
    <property type="match status" value="1"/>
</dbReference>
<dbReference type="GO" id="GO:0000981">
    <property type="term" value="F:DNA-binding transcription factor activity, RNA polymerase II-specific"/>
    <property type="evidence" value="ECO:0007669"/>
    <property type="project" value="TreeGrafter"/>
</dbReference>
<dbReference type="GO" id="GO:0010557">
    <property type="term" value="P:positive regulation of macromolecule biosynthetic process"/>
    <property type="evidence" value="ECO:0007669"/>
    <property type="project" value="UniProtKB-ARBA"/>
</dbReference>
<dbReference type="Pfam" id="PF08447">
    <property type="entry name" value="PAS_3"/>
    <property type="match status" value="1"/>
</dbReference>
<evidence type="ECO:0000256" key="6">
    <source>
        <dbReference type="ARBA" id="ARBA00023242"/>
    </source>
</evidence>
<dbReference type="PANTHER" id="PTHR23043:SF17">
    <property type="entry name" value="PROTEIN SIMILAR"/>
    <property type="match status" value="1"/>
</dbReference>
<evidence type="ECO:0000313" key="10">
    <source>
        <dbReference type="WBParaSite" id="ACRNAN_Path_200.g728.t1"/>
    </source>
</evidence>
<feature type="domain" description="PAS" evidence="7">
    <location>
        <begin position="217"/>
        <end position="254"/>
    </location>
</feature>
<dbReference type="InterPro" id="IPR011598">
    <property type="entry name" value="bHLH_dom"/>
</dbReference>
<dbReference type="PANTHER" id="PTHR23043">
    <property type="entry name" value="HYPOXIA-INDUCIBLE FACTOR 1 ALPHA"/>
    <property type="match status" value="1"/>
</dbReference>
<dbReference type="InterPro" id="IPR035965">
    <property type="entry name" value="PAS-like_dom_sf"/>
</dbReference>
<dbReference type="CDD" id="cd00130">
    <property type="entry name" value="PAS"/>
    <property type="match status" value="2"/>
</dbReference>
<reference evidence="10" key="1">
    <citation type="submission" date="2022-11" db="UniProtKB">
        <authorList>
            <consortium name="WormBaseParasite"/>
        </authorList>
    </citation>
    <scope>IDENTIFICATION</scope>
</reference>
<evidence type="ECO:0000259" key="8">
    <source>
        <dbReference type="PROSITE" id="PS50888"/>
    </source>
</evidence>
<dbReference type="GO" id="GO:0005634">
    <property type="term" value="C:nucleus"/>
    <property type="evidence" value="ECO:0007669"/>
    <property type="project" value="UniProtKB-SubCell"/>
</dbReference>
<evidence type="ECO:0000256" key="3">
    <source>
        <dbReference type="ARBA" id="ARBA00023015"/>
    </source>
</evidence>
<dbReference type="PROSITE" id="PS50112">
    <property type="entry name" value="PAS"/>
    <property type="match status" value="2"/>
</dbReference>
<feature type="domain" description="PAS" evidence="7">
    <location>
        <begin position="87"/>
        <end position="157"/>
    </location>
</feature>
<dbReference type="InterPro" id="IPR013655">
    <property type="entry name" value="PAS_fold_3"/>
</dbReference>
<evidence type="ECO:0000256" key="2">
    <source>
        <dbReference type="ARBA" id="ARBA00022737"/>
    </source>
</evidence>
<dbReference type="SUPFAM" id="SSF55785">
    <property type="entry name" value="PYP-like sensor domain (PAS domain)"/>
    <property type="match status" value="2"/>
</dbReference>
<keyword evidence="3" id="KW-0805">Transcription regulation</keyword>
<dbReference type="AlphaFoldDB" id="A0A914C4E6"/>
<dbReference type="CDD" id="cd11391">
    <property type="entry name" value="bHLH_PAS"/>
    <property type="match status" value="1"/>
</dbReference>
<keyword evidence="5" id="KW-0804">Transcription</keyword>
<dbReference type="WBParaSite" id="ACRNAN_Path_200.g728.t1">
    <property type="protein sequence ID" value="ACRNAN_Path_200.g728.t1"/>
    <property type="gene ID" value="ACRNAN_Path_200.g728"/>
</dbReference>
<keyword evidence="9" id="KW-1185">Reference proteome</keyword>
<proteinExistence type="predicted"/>
<sequence>MLLLVEMARNRRDQEKNEVAELSHLLPLSPAIKDQLDRVSVIKMSTAFFALQNLIHGDESNCDEVPNFNGVFKSIRGKKNPYEAEPVEGFTLNTLQSMSGFTLVLDVNGKIIYVSETAAVNLGIAQVEMIGTSIFDLLHIGDVPSIQFALAIGYDQQQITIDNPEIRFTSRWRCSLTKRNAGITTCGYKTIHFVGRILSENGCRFIGYGEPLVGIFQLLGYGPGNLLDKSFYHLVHAEDCEFVRDAHRIVLEKNQANTECYRLLSHSGGICWVETKFIIVQVLRAQLSQCIVGITSVLGAQGNEVVDTIQRTTVSETNHLVLGEYSQNFYVPFALKDDQEENI</sequence>
<keyword evidence="6" id="KW-0539">Nucleus</keyword>
<dbReference type="PROSITE" id="PS50888">
    <property type="entry name" value="BHLH"/>
    <property type="match status" value="1"/>
</dbReference>
<keyword evidence="2" id="KW-0677">Repeat</keyword>
<evidence type="ECO:0000259" key="7">
    <source>
        <dbReference type="PROSITE" id="PS50112"/>
    </source>
</evidence>
<name>A0A914C4E6_9BILA</name>
<dbReference type="InterPro" id="IPR013767">
    <property type="entry name" value="PAS_fold"/>
</dbReference>
<evidence type="ECO:0000313" key="9">
    <source>
        <dbReference type="Proteomes" id="UP000887540"/>
    </source>
</evidence>
<organism evidence="9 10">
    <name type="scientific">Acrobeloides nanus</name>
    <dbReference type="NCBI Taxonomy" id="290746"/>
    <lineage>
        <taxon>Eukaryota</taxon>
        <taxon>Metazoa</taxon>
        <taxon>Ecdysozoa</taxon>
        <taxon>Nematoda</taxon>
        <taxon>Chromadorea</taxon>
        <taxon>Rhabditida</taxon>
        <taxon>Tylenchina</taxon>
        <taxon>Cephalobomorpha</taxon>
        <taxon>Cephaloboidea</taxon>
        <taxon>Cephalobidae</taxon>
        <taxon>Acrobeloides</taxon>
    </lineage>
</organism>
<evidence type="ECO:0000256" key="4">
    <source>
        <dbReference type="ARBA" id="ARBA00023125"/>
    </source>
</evidence>